<evidence type="ECO:0000256" key="4">
    <source>
        <dbReference type="ARBA" id="ARBA00022475"/>
    </source>
</evidence>
<feature type="transmembrane region" description="Helical" evidence="8">
    <location>
        <begin position="178"/>
        <end position="196"/>
    </location>
</feature>
<dbReference type="AlphaFoldDB" id="A0A2S7K629"/>
<evidence type="ECO:0000313" key="9">
    <source>
        <dbReference type="EMBL" id="PQA87963.1"/>
    </source>
</evidence>
<evidence type="ECO:0000256" key="6">
    <source>
        <dbReference type="ARBA" id="ARBA00022989"/>
    </source>
</evidence>
<comment type="subcellular location">
    <subcellularLocation>
        <location evidence="1">Cell membrane</location>
        <topology evidence="1">Multi-pass membrane protein</topology>
    </subcellularLocation>
</comment>
<evidence type="ECO:0000256" key="3">
    <source>
        <dbReference type="ARBA" id="ARBA00022448"/>
    </source>
</evidence>
<feature type="transmembrane region" description="Helical" evidence="8">
    <location>
        <begin position="347"/>
        <end position="365"/>
    </location>
</feature>
<feature type="transmembrane region" description="Helical" evidence="8">
    <location>
        <begin position="482"/>
        <end position="501"/>
    </location>
</feature>
<evidence type="ECO:0000313" key="10">
    <source>
        <dbReference type="Proteomes" id="UP000239504"/>
    </source>
</evidence>
<keyword evidence="6 8" id="KW-1133">Transmembrane helix</keyword>
<keyword evidence="5 8" id="KW-0812">Transmembrane</keyword>
<dbReference type="GO" id="GO:0005886">
    <property type="term" value="C:plasma membrane"/>
    <property type="evidence" value="ECO:0007669"/>
    <property type="project" value="UniProtKB-SubCell"/>
</dbReference>
<evidence type="ECO:0000256" key="2">
    <source>
        <dbReference type="ARBA" id="ARBA00005658"/>
    </source>
</evidence>
<evidence type="ECO:0000256" key="7">
    <source>
        <dbReference type="ARBA" id="ARBA00023136"/>
    </source>
</evidence>
<feature type="transmembrane region" description="Helical" evidence="8">
    <location>
        <begin position="78"/>
        <end position="98"/>
    </location>
</feature>
<comment type="similarity">
    <text evidence="2">Belongs to the BCCT transporter (TC 2.A.15) family.</text>
</comment>
<dbReference type="PANTHER" id="PTHR30047:SF7">
    <property type="entry name" value="HIGH-AFFINITY CHOLINE TRANSPORT PROTEIN"/>
    <property type="match status" value="1"/>
</dbReference>
<protein>
    <submittedName>
        <fullName evidence="9">BCCT transporter</fullName>
    </submittedName>
</protein>
<feature type="transmembrane region" description="Helical" evidence="8">
    <location>
        <begin position="40"/>
        <end position="58"/>
    </location>
</feature>
<dbReference type="GO" id="GO:0022857">
    <property type="term" value="F:transmembrane transporter activity"/>
    <property type="evidence" value="ECO:0007669"/>
    <property type="project" value="InterPro"/>
</dbReference>
<dbReference type="EMBL" id="PJCH01000005">
    <property type="protein sequence ID" value="PQA87963.1"/>
    <property type="molecule type" value="Genomic_DNA"/>
</dbReference>
<feature type="transmembrane region" description="Helical" evidence="8">
    <location>
        <begin position="217"/>
        <end position="239"/>
    </location>
</feature>
<evidence type="ECO:0000256" key="5">
    <source>
        <dbReference type="ARBA" id="ARBA00022692"/>
    </source>
</evidence>
<feature type="transmembrane region" description="Helical" evidence="8">
    <location>
        <begin position="513"/>
        <end position="533"/>
    </location>
</feature>
<sequence length="556" mass="59636">MRFCSPGKFGAGARLGYDCAARAMETPAILRETLKSTRPLVFWPPVILLLSALAFSLVDFDGFYAGVTAAKDWILKYFGWLFSYASFAAVALIAWVGFSPLGSVRIGGPDAKPILSRWNWFSITLCTTIAIGILFWGAAEPMFHIKAPPPFAHADPYTNEAAQFALSSMFMHWTVTPYALYTVPALAFALAHYNLGRPYSLSGPLSVIIGKAATGRIGALIDAVGLYALVAGVAASLGAGVMTLAGGLEAAAGVYDTTMLRLFVTAAIVVMFVVSSISGLQRGIKYLSDFNTRFFFVLVVFVLLAGPTLQILALGAESVGQYVMNFIPRSLALGERAGSDWTRDWTVFYFANWLAWAPVTALFLGRISVGYTVREFILFNLVAPALFGGLWMTVFGGAAINLDAASSHAFVAALDARGPEAVIYALFDALPFSQIVILLFIVLTFVSFVTAMDSNTVSITNVCLKKIGPGEARPRAERWVKIFWGVLIGAVAFIMTATTGIDGVRMLSNLGGLPGLFILIAMGAVIISLRLAWLDEIRAAAQPASAEESARENVGE</sequence>
<dbReference type="InterPro" id="IPR000060">
    <property type="entry name" value="BCCT_transptr"/>
</dbReference>
<evidence type="ECO:0000256" key="1">
    <source>
        <dbReference type="ARBA" id="ARBA00004651"/>
    </source>
</evidence>
<keyword evidence="4" id="KW-1003">Cell membrane</keyword>
<comment type="caution">
    <text evidence="9">The sequence shown here is derived from an EMBL/GenBank/DDBJ whole genome shotgun (WGS) entry which is preliminary data.</text>
</comment>
<dbReference type="PANTHER" id="PTHR30047">
    <property type="entry name" value="HIGH-AFFINITY CHOLINE TRANSPORT PROTEIN-RELATED"/>
    <property type="match status" value="1"/>
</dbReference>
<keyword evidence="10" id="KW-1185">Reference proteome</keyword>
<evidence type="ECO:0000256" key="8">
    <source>
        <dbReference type="SAM" id="Phobius"/>
    </source>
</evidence>
<dbReference type="Proteomes" id="UP000239504">
    <property type="component" value="Unassembled WGS sequence"/>
</dbReference>
<feature type="transmembrane region" description="Helical" evidence="8">
    <location>
        <begin position="422"/>
        <end position="449"/>
    </location>
</feature>
<proteinExistence type="inferred from homology"/>
<keyword evidence="3" id="KW-0813">Transport</keyword>
<reference evidence="9 10" key="1">
    <citation type="submission" date="2017-12" db="EMBL/GenBank/DDBJ databases">
        <authorList>
            <person name="Hurst M.R.H."/>
        </authorList>
    </citation>
    <scope>NUCLEOTIDE SEQUENCE [LARGE SCALE GENOMIC DNA]</scope>
    <source>
        <strain evidence="9 10">SY-3-19</strain>
    </source>
</reference>
<accession>A0A2S7K629</accession>
<feature type="transmembrane region" description="Helical" evidence="8">
    <location>
        <begin position="377"/>
        <end position="402"/>
    </location>
</feature>
<feature type="transmembrane region" description="Helical" evidence="8">
    <location>
        <begin position="259"/>
        <end position="280"/>
    </location>
</feature>
<name>A0A2S7K629_9PROT</name>
<feature type="transmembrane region" description="Helical" evidence="8">
    <location>
        <begin position="292"/>
        <end position="316"/>
    </location>
</feature>
<keyword evidence="7 8" id="KW-0472">Membrane</keyword>
<organism evidence="9 10">
    <name type="scientific">Hyphococcus luteus</name>
    <dbReference type="NCBI Taxonomy" id="2058213"/>
    <lineage>
        <taxon>Bacteria</taxon>
        <taxon>Pseudomonadati</taxon>
        <taxon>Pseudomonadota</taxon>
        <taxon>Alphaproteobacteria</taxon>
        <taxon>Parvularculales</taxon>
        <taxon>Parvularculaceae</taxon>
        <taxon>Hyphococcus</taxon>
    </lineage>
</organism>
<dbReference type="Pfam" id="PF02028">
    <property type="entry name" value="BCCT"/>
    <property type="match status" value="1"/>
</dbReference>
<feature type="transmembrane region" description="Helical" evidence="8">
    <location>
        <begin position="118"/>
        <end position="139"/>
    </location>
</feature>
<gene>
    <name evidence="9" type="ORF">CW354_06390</name>
</gene>